<dbReference type="RefSeq" id="WP_216962963.1">
    <property type="nucleotide sequence ID" value="NZ_JAHOPB010000001.1"/>
</dbReference>
<evidence type="ECO:0000313" key="2">
    <source>
        <dbReference type="EMBL" id="MBU8875550.1"/>
    </source>
</evidence>
<proteinExistence type="predicted"/>
<dbReference type="CDD" id="cd05006">
    <property type="entry name" value="SIS_GmhA"/>
    <property type="match status" value="1"/>
</dbReference>
<dbReference type="InterPro" id="IPR050099">
    <property type="entry name" value="SIS_GmhA/DiaA_subfam"/>
</dbReference>
<gene>
    <name evidence="2" type="ORF">KQ910_17385</name>
</gene>
<evidence type="ECO:0000259" key="1">
    <source>
        <dbReference type="PROSITE" id="PS51464"/>
    </source>
</evidence>
<dbReference type="InterPro" id="IPR001347">
    <property type="entry name" value="SIS_dom"/>
</dbReference>
<protein>
    <submittedName>
        <fullName evidence="2">SIS domain-containing protein</fullName>
    </submittedName>
</protein>
<reference evidence="2 3" key="1">
    <citation type="submission" date="2021-06" db="EMBL/GenBank/DDBJ databases">
        <authorList>
            <person name="Lee D.H."/>
        </authorList>
    </citation>
    <scope>NUCLEOTIDE SEQUENCE [LARGE SCALE GENOMIC DNA]</scope>
    <source>
        <strain evidence="2 3">MMS21-HV4-11</strain>
    </source>
</reference>
<comment type="caution">
    <text evidence="2">The sequence shown here is derived from an EMBL/GenBank/DDBJ whole genome shotgun (WGS) entry which is preliminary data.</text>
</comment>
<dbReference type="InterPro" id="IPR035461">
    <property type="entry name" value="GmhA/DiaA"/>
</dbReference>
<organism evidence="2 3">
    <name type="scientific">Reyranella humidisoli</name>
    <dbReference type="NCBI Taxonomy" id="2849149"/>
    <lineage>
        <taxon>Bacteria</taxon>
        <taxon>Pseudomonadati</taxon>
        <taxon>Pseudomonadota</taxon>
        <taxon>Alphaproteobacteria</taxon>
        <taxon>Hyphomicrobiales</taxon>
        <taxon>Reyranellaceae</taxon>
        <taxon>Reyranella</taxon>
    </lineage>
</organism>
<dbReference type="Pfam" id="PF13580">
    <property type="entry name" value="SIS_2"/>
    <property type="match status" value="1"/>
</dbReference>
<accession>A0ABS6IQV7</accession>
<name>A0ABS6IQV7_9HYPH</name>
<dbReference type="EMBL" id="JAHOPB010000001">
    <property type="protein sequence ID" value="MBU8875550.1"/>
    <property type="molecule type" value="Genomic_DNA"/>
</dbReference>
<sequence>MKTKFPSRKYPSAGAFTLDYAINLASALQSVGGDQIDRAAALLSHAIAEDRLIFACGNGGSAAIANHLTCDCSKGIATGTGLRPRVFSLSATVELVTAIANDLEFAEVFVQQLRTAARPGDVLMTISSSGDSENIVRAVQWARENGMATIALTGFSGGRSARLADVSLHVAADNYGVVEDTHQSLMHILAQYLRLGALPAEQMESTRF</sequence>
<dbReference type="PROSITE" id="PS51464">
    <property type="entry name" value="SIS"/>
    <property type="match status" value="1"/>
</dbReference>
<dbReference type="PANTHER" id="PTHR30390:SF8">
    <property type="entry name" value="SUGAR ISOMERASE (SIS)"/>
    <property type="match status" value="1"/>
</dbReference>
<feature type="domain" description="SIS" evidence="1">
    <location>
        <begin position="43"/>
        <end position="201"/>
    </location>
</feature>
<keyword evidence="3" id="KW-1185">Reference proteome</keyword>
<dbReference type="PANTHER" id="PTHR30390">
    <property type="entry name" value="SEDOHEPTULOSE 7-PHOSPHATE ISOMERASE / DNAA INITIATOR-ASSOCIATING FACTOR FOR REPLICATION INITIATION"/>
    <property type="match status" value="1"/>
</dbReference>
<evidence type="ECO:0000313" key="3">
    <source>
        <dbReference type="Proteomes" id="UP000727907"/>
    </source>
</evidence>
<dbReference type="Proteomes" id="UP000727907">
    <property type="component" value="Unassembled WGS sequence"/>
</dbReference>